<accession>A0A9W6S826</accession>
<feature type="compositionally biased region" description="Basic residues" evidence="1">
    <location>
        <begin position="79"/>
        <end position="88"/>
    </location>
</feature>
<dbReference type="Proteomes" id="UP001165074">
    <property type="component" value="Unassembled WGS sequence"/>
</dbReference>
<keyword evidence="3" id="KW-1185">Reference proteome</keyword>
<feature type="compositionally biased region" description="Basic and acidic residues" evidence="1">
    <location>
        <begin position="89"/>
        <end position="101"/>
    </location>
</feature>
<protein>
    <submittedName>
        <fullName evidence="2">Uncharacterized protein</fullName>
    </submittedName>
</protein>
<comment type="caution">
    <text evidence="2">The sequence shown here is derived from an EMBL/GenBank/DDBJ whole genome shotgun (WGS) entry which is preliminary data.</text>
</comment>
<evidence type="ECO:0000313" key="3">
    <source>
        <dbReference type="Proteomes" id="UP001165074"/>
    </source>
</evidence>
<dbReference type="EMBL" id="BSTK01000015">
    <property type="protein sequence ID" value="GLY90236.1"/>
    <property type="molecule type" value="Genomic_DNA"/>
</dbReference>
<evidence type="ECO:0000313" key="2">
    <source>
        <dbReference type="EMBL" id="GLY90236.1"/>
    </source>
</evidence>
<dbReference type="AlphaFoldDB" id="A0A9W6S826"/>
<organism evidence="2 3">
    <name type="scientific">Actinoallomurus iriomotensis</name>
    <dbReference type="NCBI Taxonomy" id="478107"/>
    <lineage>
        <taxon>Bacteria</taxon>
        <taxon>Bacillati</taxon>
        <taxon>Actinomycetota</taxon>
        <taxon>Actinomycetes</taxon>
        <taxon>Streptosporangiales</taxon>
        <taxon>Thermomonosporaceae</taxon>
        <taxon>Actinoallomurus</taxon>
    </lineage>
</organism>
<evidence type="ECO:0000256" key="1">
    <source>
        <dbReference type="SAM" id="MobiDB-lite"/>
    </source>
</evidence>
<sequence length="101" mass="11485">MEPKRSRRGWGELSFMARSGPTFDPDGLTAAQRYGEACVVCHKKWPRPRAHVGRLPDDSRVFACDDCVPALRIIPQPVRRRATARRPARRTESLEESLTRA</sequence>
<proteinExistence type="predicted"/>
<name>A0A9W6S826_9ACTN</name>
<gene>
    <name evidence="2" type="ORF">Airi02_081650</name>
</gene>
<feature type="region of interest" description="Disordered" evidence="1">
    <location>
        <begin position="79"/>
        <end position="101"/>
    </location>
</feature>
<reference evidence="2" key="1">
    <citation type="submission" date="2023-03" db="EMBL/GenBank/DDBJ databases">
        <title>Actinoallomurus iriomotensis NBRC 103684.</title>
        <authorList>
            <person name="Ichikawa N."/>
            <person name="Sato H."/>
            <person name="Tonouchi N."/>
        </authorList>
    </citation>
    <scope>NUCLEOTIDE SEQUENCE</scope>
    <source>
        <strain evidence="2">NBRC 103684</strain>
    </source>
</reference>